<proteinExistence type="predicted"/>
<evidence type="ECO:0000313" key="2">
    <source>
        <dbReference type="Proteomes" id="UP000320333"/>
    </source>
</evidence>
<dbReference type="Proteomes" id="UP000320333">
    <property type="component" value="Unassembled WGS sequence"/>
</dbReference>
<dbReference type="EMBL" id="QEAP01000024">
    <property type="protein sequence ID" value="TPX77300.1"/>
    <property type="molecule type" value="Genomic_DNA"/>
</dbReference>
<comment type="caution">
    <text evidence="1">The sequence shown here is derived from an EMBL/GenBank/DDBJ whole genome shotgun (WGS) entry which is preliminary data.</text>
</comment>
<dbReference type="OrthoDB" id="17066at2759"/>
<protein>
    <submittedName>
        <fullName evidence="1">Uncharacterized protein</fullName>
    </submittedName>
</protein>
<gene>
    <name evidence="1" type="ORF">CcCBS67573_g01446</name>
</gene>
<organism evidence="1 2">
    <name type="scientific">Chytriomyces confervae</name>
    <dbReference type="NCBI Taxonomy" id="246404"/>
    <lineage>
        <taxon>Eukaryota</taxon>
        <taxon>Fungi</taxon>
        <taxon>Fungi incertae sedis</taxon>
        <taxon>Chytridiomycota</taxon>
        <taxon>Chytridiomycota incertae sedis</taxon>
        <taxon>Chytridiomycetes</taxon>
        <taxon>Chytridiales</taxon>
        <taxon>Chytriomycetaceae</taxon>
        <taxon>Chytriomyces</taxon>
    </lineage>
</organism>
<name>A0A507FNN6_9FUNG</name>
<dbReference type="AlphaFoldDB" id="A0A507FNN6"/>
<sequence>MQRSLETLVNLDTRFQRLNTDGQAAFQTIANWVLSRHLCKEKKGIQWGSPQHGFHSDDSDTTNAVSMDDLATGRATILSVLRLMKGIVVDMQAVVQLLVAGYSHVDSFGHAEKITHSKKRVAAFQKEIQLKSELFAGIFKVKHTADAMFYVSCWLHLPFISDVDDFDSLEF</sequence>
<reference evidence="1 2" key="1">
    <citation type="journal article" date="2019" name="Sci. Rep.">
        <title>Comparative genomics of chytrid fungi reveal insights into the obligate biotrophic and pathogenic lifestyle of Synchytrium endobioticum.</title>
        <authorList>
            <person name="van de Vossenberg B.T.L.H."/>
            <person name="Warris S."/>
            <person name="Nguyen H.D.T."/>
            <person name="van Gent-Pelzer M.P.E."/>
            <person name="Joly D.L."/>
            <person name="van de Geest H.C."/>
            <person name="Bonants P.J.M."/>
            <person name="Smith D.S."/>
            <person name="Levesque C.A."/>
            <person name="van der Lee T.A.J."/>
        </authorList>
    </citation>
    <scope>NUCLEOTIDE SEQUENCE [LARGE SCALE GENOMIC DNA]</scope>
    <source>
        <strain evidence="1 2">CBS 675.73</strain>
    </source>
</reference>
<evidence type="ECO:0000313" key="1">
    <source>
        <dbReference type="EMBL" id="TPX77300.1"/>
    </source>
</evidence>
<accession>A0A507FNN6</accession>
<keyword evidence="2" id="KW-1185">Reference proteome</keyword>